<evidence type="ECO:0000313" key="2">
    <source>
        <dbReference type="Proteomes" id="UP000077824"/>
    </source>
</evidence>
<dbReference type="AlphaFoldDB" id="A0A172XTU0"/>
<reference evidence="1 2" key="1">
    <citation type="submission" date="2016-04" db="EMBL/GenBank/DDBJ databases">
        <title>Complete Genome Sequence of Chryseobacterium sp. IHBB 10212.</title>
        <authorList>
            <person name="Pal M."/>
            <person name="Swarnkar M.K."/>
            <person name="Kaushal K."/>
            <person name="Chhibber S."/>
            <person name="Singh A.K."/>
            <person name="Gulati A."/>
        </authorList>
    </citation>
    <scope>NUCLEOTIDE SEQUENCE [LARGE SCALE GENOMIC DNA]</scope>
    <source>
        <strain evidence="1 2">IHBB 10212</strain>
    </source>
</reference>
<name>A0A172XTU0_9FLAO</name>
<dbReference type="RefSeq" id="WP_066753448.1">
    <property type="nucleotide sequence ID" value="NZ_CP015199.1"/>
</dbReference>
<dbReference type="EMBL" id="CP015199">
    <property type="protein sequence ID" value="ANF50437.1"/>
    <property type="molecule type" value="Genomic_DNA"/>
</dbReference>
<dbReference type="KEGG" id="chh:A0O34_07860"/>
<evidence type="ECO:0000313" key="1">
    <source>
        <dbReference type="EMBL" id="ANF50437.1"/>
    </source>
</evidence>
<accession>A0A172XTU0</accession>
<sequence length="312" mass="34597">MKRLFYFVLLLAGFTAIHSCKDMLDENGDPLVDINNNSGLIGPRALYREITDADTIAEYHYNGLLLSKVITDSASITDVMFSGDKVSTINFRGFLDMDGNGKLEKDSISFSQLFTYGNTGRLESISENRSIYRRDAPIPPAVLGIKALFKKTKSIFTLKYNGSTAKLDSIIMRNGDDVSGTPFAYTKYTKVGYEYVGDNISKAVKYYGPMTGTTGIVYGAPTQKLGYAYSNYDTQISAYTLLPVAYKVSALISTNYKDIRSLMLSPNSPKRISVTDLSLPIPAPTVFSTDYNYDPQTYVKKGFGINFIYKPL</sequence>
<dbReference type="Proteomes" id="UP000077824">
    <property type="component" value="Chromosome"/>
</dbReference>
<dbReference type="STRING" id="1685010.A0O34_07860"/>
<protein>
    <submittedName>
        <fullName evidence="1">Uncharacterized protein</fullName>
    </submittedName>
</protein>
<proteinExistence type="predicted"/>
<gene>
    <name evidence="1" type="ORF">A0O34_07860</name>
</gene>
<keyword evidence="2" id="KW-1185">Reference proteome</keyword>
<organism evidence="1 2">
    <name type="scientific">Chryseobacterium glaciei</name>
    <dbReference type="NCBI Taxonomy" id="1685010"/>
    <lineage>
        <taxon>Bacteria</taxon>
        <taxon>Pseudomonadati</taxon>
        <taxon>Bacteroidota</taxon>
        <taxon>Flavobacteriia</taxon>
        <taxon>Flavobacteriales</taxon>
        <taxon>Weeksellaceae</taxon>
        <taxon>Chryseobacterium group</taxon>
        <taxon>Chryseobacterium</taxon>
    </lineage>
</organism>
<dbReference type="OrthoDB" id="1232270at2"/>